<reference evidence="1" key="1">
    <citation type="submission" date="2018-05" db="EMBL/GenBank/DDBJ databases">
        <authorList>
            <person name="Lanie J.A."/>
            <person name="Ng W.-L."/>
            <person name="Kazmierczak K.M."/>
            <person name="Andrzejewski T.M."/>
            <person name="Davidsen T.M."/>
            <person name="Wayne K.J."/>
            <person name="Tettelin H."/>
            <person name="Glass J.I."/>
            <person name="Rusch D."/>
            <person name="Podicherti R."/>
            <person name="Tsui H.-C.T."/>
            <person name="Winkler M.E."/>
        </authorList>
    </citation>
    <scope>NUCLEOTIDE SEQUENCE</scope>
</reference>
<name>A0A383EW68_9ZZZZ</name>
<protein>
    <submittedName>
        <fullName evidence="1">Uncharacterized protein</fullName>
    </submittedName>
</protein>
<proteinExistence type="predicted"/>
<feature type="non-terminal residue" evidence="1">
    <location>
        <position position="117"/>
    </location>
</feature>
<accession>A0A383EW68</accession>
<sequence length="117" mass="12903">MGPGMLVWLIQHTGRLFPVSFPACQGNVEAAQNPILYRGLASFVRANTRSLLDGQHKHLAVANLARFGRGNNGFAGRLHLVIANDDFQFDLRQEVHRVLATAIHFGVTLLATKPFDL</sequence>
<evidence type="ECO:0000313" key="1">
    <source>
        <dbReference type="EMBL" id="SVE61146.1"/>
    </source>
</evidence>
<gene>
    <name evidence="1" type="ORF">METZ01_LOCUS514000</name>
</gene>
<dbReference type="AlphaFoldDB" id="A0A383EW68"/>
<dbReference type="EMBL" id="UINC01229439">
    <property type="protein sequence ID" value="SVE61146.1"/>
    <property type="molecule type" value="Genomic_DNA"/>
</dbReference>
<organism evidence="1">
    <name type="scientific">marine metagenome</name>
    <dbReference type="NCBI Taxonomy" id="408172"/>
    <lineage>
        <taxon>unclassified sequences</taxon>
        <taxon>metagenomes</taxon>
        <taxon>ecological metagenomes</taxon>
    </lineage>
</organism>